<dbReference type="SMART" id="SM00778">
    <property type="entry name" value="Prim_Zn_Ribbon"/>
    <property type="match status" value="1"/>
</dbReference>
<reference evidence="8 9" key="1">
    <citation type="submission" date="2015-03" db="EMBL/GenBank/DDBJ databases">
        <title>Genome sequencing of Methylobacterium variabile DSM 16961.</title>
        <authorList>
            <person name="Chaudhry V."/>
            <person name="Patil P.B."/>
        </authorList>
    </citation>
    <scope>NUCLEOTIDE SEQUENCE [LARGE SCALE GENOMIC DNA]</scope>
    <source>
        <strain evidence="8 9">DSM 16961</strain>
    </source>
</reference>
<dbReference type="InterPro" id="IPR055570">
    <property type="entry name" value="DUF7146"/>
</dbReference>
<sequence>MSRPLSERASGRWSELLPLLGVNRKYLTAKQGPCPLCSGKTRFRFDDLEGRGTWFCNHCGPGDGPTLAMRVIGISFREVAERVDALLGTVPARPVREKPSASDCRERLNRLWRASSPVLPGDPVARYLARRVGLTTIPACLRTVPRLRYQDETPSWHPAMLAMVTGPDGAPATIHRTYLTSDGRKAPVEHPRRLMPGTIPAGAAIRLFDPAPVLGIAEGIETALAAASLFGIPCWAAINSTMLAKWEPPPNVEEVVVFGDSDAAYAGQAAAYALAHRIHRGISTVRVEIPSEIGVDWCDILADQLIAA</sequence>
<keyword evidence="9" id="KW-1185">Reference proteome</keyword>
<dbReference type="Pfam" id="PF08273">
    <property type="entry name" value="Zn_Ribbon_Prim"/>
    <property type="match status" value="1"/>
</dbReference>
<gene>
    <name evidence="8" type="ORF">VQ02_27545</name>
</gene>
<keyword evidence="4" id="KW-0548">Nucleotidyltransferase</keyword>
<keyword evidence="5" id="KW-0235">DNA replication</keyword>
<evidence type="ECO:0000256" key="2">
    <source>
        <dbReference type="ARBA" id="ARBA00022515"/>
    </source>
</evidence>
<keyword evidence="1" id="KW-0240">DNA-directed RNA polymerase</keyword>
<keyword evidence="3" id="KW-0808">Transferase</keyword>
<dbReference type="GO" id="GO:0006269">
    <property type="term" value="P:DNA replication, synthesis of primer"/>
    <property type="evidence" value="ECO:0007669"/>
    <property type="project" value="UniProtKB-KW"/>
</dbReference>
<dbReference type="Pfam" id="PF13362">
    <property type="entry name" value="Toprim_3"/>
    <property type="match status" value="1"/>
</dbReference>
<name>A0A0J6SAM4_9HYPH</name>
<dbReference type="PATRIC" id="fig|298794.3.peg.3368"/>
<comment type="caution">
    <text evidence="8">The sequence shown here is derived from an EMBL/GenBank/DDBJ whole genome shotgun (WGS) entry which is preliminary data.</text>
</comment>
<proteinExistence type="predicted"/>
<dbReference type="Gene3D" id="3.90.580.10">
    <property type="entry name" value="Zinc finger, CHC2-type domain"/>
    <property type="match status" value="1"/>
</dbReference>
<evidence type="ECO:0000313" key="8">
    <source>
        <dbReference type="EMBL" id="KMO30719.1"/>
    </source>
</evidence>
<keyword evidence="6" id="KW-0804">Transcription</keyword>
<dbReference type="OrthoDB" id="9811157at2"/>
<evidence type="ECO:0000256" key="3">
    <source>
        <dbReference type="ARBA" id="ARBA00022679"/>
    </source>
</evidence>
<dbReference type="GO" id="GO:0004386">
    <property type="term" value="F:helicase activity"/>
    <property type="evidence" value="ECO:0007669"/>
    <property type="project" value="InterPro"/>
</dbReference>
<dbReference type="GO" id="GO:0016779">
    <property type="term" value="F:nucleotidyltransferase activity"/>
    <property type="evidence" value="ECO:0007669"/>
    <property type="project" value="UniProtKB-KW"/>
</dbReference>
<evidence type="ECO:0000259" key="7">
    <source>
        <dbReference type="SMART" id="SM00778"/>
    </source>
</evidence>
<evidence type="ECO:0000256" key="6">
    <source>
        <dbReference type="ARBA" id="ARBA00023163"/>
    </source>
</evidence>
<dbReference type="GO" id="GO:0003677">
    <property type="term" value="F:DNA binding"/>
    <property type="evidence" value="ECO:0007669"/>
    <property type="project" value="InterPro"/>
</dbReference>
<dbReference type="GO" id="GO:0008270">
    <property type="term" value="F:zinc ion binding"/>
    <property type="evidence" value="ECO:0007669"/>
    <property type="project" value="InterPro"/>
</dbReference>
<dbReference type="GO" id="GO:1990077">
    <property type="term" value="C:primosome complex"/>
    <property type="evidence" value="ECO:0007669"/>
    <property type="project" value="UniProtKB-KW"/>
</dbReference>
<evidence type="ECO:0000313" key="9">
    <source>
        <dbReference type="Proteomes" id="UP000035955"/>
    </source>
</evidence>
<evidence type="ECO:0000256" key="4">
    <source>
        <dbReference type="ARBA" id="ARBA00022695"/>
    </source>
</evidence>
<evidence type="ECO:0000256" key="5">
    <source>
        <dbReference type="ARBA" id="ARBA00022705"/>
    </source>
</evidence>
<dbReference type="InterPro" id="IPR013237">
    <property type="entry name" value="Phage_T7_Gp4_N"/>
</dbReference>
<dbReference type="EMBL" id="LABY01000218">
    <property type="protein sequence ID" value="KMO30719.1"/>
    <property type="molecule type" value="Genomic_DNA"/>
</dbReference>
<dbReference type="AlphaFoldDB" id="A0A0J6SAM4"/>
<dbReference type="GO" id="GO:0000428">
    <property type="term" value="C:DNA-directed RNA polymerase complex"/>
    <property type="evidence" value="ECO:0007669"/>
    <property type="project" value="UniProtKB-KW"/>
</dbReference>
<organism evidence="8 9">
    <name type="scientific">Methylobacterium variabile</name>
    <dbReference type="NCBI Taxonomy" id="298794"/>
    <lineage>
        <taxon>Bacteria</taxon>
        <taxon>Pseudomonadati</taxon>
        <taxon>Pseudomonadota</taxon>
        <taxon>Alphaproteobacteria</taxon>
        <taxon>Hyphomicrobiales</taxon>
        <taxon>Methylobacteriaceae</taxon>
        <taxon>Methylobacterium</taxon>
    </lineage>
</organism>
<dbReference type="Proteomes" id="UP000035955">
    <property type="component" value="Unassembled WGS sequence"/>
</dbReference>
<dbReference type="SUPFAM" id="SSF57783">
    <property type="entry name" value="Zinc beta-ribbon"/>
    <property type="match status" value="1"/>
</dbReference>
<dbReference type="InterPro" id="IPR006171">
    <property type="entry name" value="TOPRIM_dom"/>
</dbReference>
<accession>A0A0J6SAM4</accession>
<feature type="domain" description="DNA primase/helicase Gp4 N-terminal Bacteriophage T7-like" evidence="7">
    <location>
        <begin position="29"/>
        <end position="65"/>
    </location>
</feature>
<protein>
    <submittedName>
        <fullName evidence="8">p4 alpha zinc-binding domain protein</fullName>
    </submittedName>
</protein>
<evidence type="ECO:0000256" key="1">
    <source>
        <dbReference type="ARBA" id="ARBA00022478"/>
    </source>
</evidence>
<dbReference type="RefSeq" id="WP_048447430.1">
    <property type="nucleotide sequence ID" value="NZ_LABY01000218.1"/>
</dbReference>
<dbReference type="InterPro" id="IPR036977">
    <property type="entry name" value="DNA_primase_Znf_CHC2"/>
</dbReference>
<dbReference type="Pfam" id="PF23639">
    <property type="entry name" value="DUF7146"/>
    <property type="match status" value="1"/>
</dbReference>
<keyword evidence="2" id="KW-0639">Primosome</keyword>